<feature type="transmembrane region" description="Helical" evidence="11">
    <location>
        <begin position="237"/>
        <end position="256"/>
    </location>
</feature>
<comment type="function">
    <text evidence="10 11">Catalyzes the prenylation of para-hydroxybenzoate (PHB) with an all-trans polyprenyl group. Mediates the second step in the final reaction sequence of coenzyme Q (CoQ) biosynthesis, which is the condensation of the polyisoprenoid side chain with PHB, generating the first membrane-bound Q intermediate.</text>
</comment>
<dbReference type="Gene3D" id="1.20.120.1780">
    <property type="entry name" value="UbiA prenyltransferase"/>
    <property type="match status" value="1"/>
</dbReference>
<keyword evidence="11" id="KW-0999">Mitochondrion inner membrane</keyword>
<keyword evidence="7 11" id="KW-1133">Transmembrane helix</keyword>
<dbReference type="Gene3D" id="1.10.357.140">
    <property type="entry name" value="UbiA prenyltransferase"/>
    <property type="match status" value="1"/>
</dbReference>
<sequence>MRFTTFPRGLSWQACQGTSRHGLQSSLRVNGPFSAQARPSISSRAWSLRHQAVSLHQSHQKLTQALNESEVRTVATNGPEYVPPKAGLLSVLPSAWVPYAELIRLDKPSGTYYLFFPCLFSTLMAAPMTMPVVSPGTVIGTSLLFLSGAIIMRGAGCTINDLWDRNLDPHVTRTRLRPIARGAVTPFNALVYTGVQLFAGLGILLQFPLPCLFYGVPSLLLVASYPLAKRVTYYPQFVLGLTFSWGAIMGFPALGIDLLSNSAAFAAAGLLYASNIAWTVLYDMIYAHMDIRDDAKAGIKSIALKHNAETKQVLTGLAVTQVALLAAAGYAAGAGPVFFIGSCGGALATLGIMIKRVNLKSVKDCWWWFVNGCWITGGTIGLGLAGDYALRYSQDAKDGKQDNVVESV</sequence>
<evidence type="ECO:0000313" key="12">
    <source>
        <dbReference type="EMBL" id="KAH7320299.1"/>
    </source>
</evidence>
<comment type="subcellular location">
    <subcellularLocation>
        <location evidence="2 11">Mitochondrion inner membrane</location>
        <topology evidence="2 11">Multi-pass membrane protein</topology>
        <orientation evidence="2 11">Matrix side</orientation>
    </subcellularLocation>
</comment>
<feature type="transmembrane region" description="Helical" evidence="11">
    <location>
        <begin position="313"/>
        <end position="331"/>
    </location>
</feature>
<evidence type="ECO:0000256" key="5">
    <source>
        <dbReference type="ARBA" id="ARBA00022679"/>
    </source>
</evidence>
<dbReference type="EC" id="2.5.1.39" evidence="11"/>
<dbReference type="UniPathway" id="UPA00232"/>
<evidence type="ECO:0000256" key="3">
    <source>
        <dbReference type="ARBA" id="ARBA00004721"/>
    </source>
</evidence>
<dbReference type="InterPro" id="IPR006370">
    <property type="entry name" value="HB_polyprenyltransferase-like"/>
</dbReference>
<dbReference type="GO" id="GO:0016114">
    <property type="term" value="P:terpenoid biosynthetic process"/>
    <property type="evidence" value="ECO:0007669"/>
    <property type="project" value="UniProtKB-UniPathway"/>
</dbReference>
<dbReference type="GO" id="GO:0006744">
    <property type="term" value="P:ubiquinone biosynthetic process"/>
    <property type="evidence" value="ECO:0007669"/>
    <property type="project" value="UniProtKB-UniRule"/>
</dbReference>
<feature type="transmembrane region" description="Helical" evidence="11">
    <location>
        <begin position="366"/>
        <end position="385"/>
    </location>
</feature>
<evidence type="ECO:0000256" key="7">
    <source>
        <dbReference type="ARBA" id="ARBA00022989"/>
    </source>
</evidence>
<keyword evidence="11" id="KW-0414">Isoprene biosynthesis</keyword>
<comment type="pathway">
    <text evidence="11">Cofactor biosynthesis; ubiquinone biosynthesis.</text>
</comment>
<dbReference type="PANTHER" id="PTHR11048:SF28">
    <property type="entry name" value="4-HYDROXYBENZOATE POLYPRENYLTRANSFERASE, MITOCHONDRIAL"/>
    <property type="match status" value="1"/>
</dbReference>
<dbReference type="InterPro" id="IPR039653">
    <property type="entry name" value="Prenyltransferase"/>
</dbReference>
<evidence type="ECO:0000256" key="2">
    <source>
        <dbReference type="ARBA" id="ARBA00004292"/>
    </source>
</evidence>
<keyword evidence="11" id="KW-0831">Ubiquinone biosynthesis</keyword>
<dbReference type="PROSITE" id="PS00943">
    <property type="entry name" value="UBIA"/>
    <property type="match status" value="1"/>
</dbReference>
<evidence type="ECO:0000256" key="9">
    <source>
        <dbReference type="ARBA" id="ARBA00052313"/>
    </source>
</evidence>
<dbReference type="GO" id="GO:0005743">
    <property type="term" value="C:mitochondrial inner membrane"/>
    <property type="evidence" value="ECO:0007669"/>
    <property type="project" value="UniProtKB-SubCell"/>
</dbReference>
<evidence type="ECO:0000256" key="10">
    <source>
        <dbReference type="ARBA" id="ARBA00058997"/>
    </source>
</evidence>
<dbReference type="CDD" id="cd13959">
    <property type="entry name" value="PT_UbiA_COQ2"/>
    <property type="match status" value="1"/>
</dbReference>
<organism evidence="12 13">
    <name type="scientific">Stachybotrys elegans</name>
    <dbReference type="NCBI Taxonomy" id="80388"/>
    <lineage>
        <taxon>Eukaryota</taxon>
        <taxon>Fungi</taxon>
        <taxon>Dikarya</taxon>
        <taxon>Ascomycota</taxon>
        <taxon>Pezizomycotina</taxon>
        <taxon>Sordariomycetes</taxon>
        <taxon>Hypocreomycetidae</taxon>
        <taxon>Hypocreales</taxon>
        <taxon>Stachybotryaceae</taxon>
        <taxon>Stachybotrys</taxon>
    </lineage>
</organism>
<keyword evidence="11" id="KW-0496">Mitochondrion</keyword>
<dbReference type="InterPro" id="IPR044878">
    <property type="entry name" value="UbiA_sf"/>
</dbReference>
<evidence type="ECO:0000256" key="4">
    <source>
        <dbReference type="ARBA" id="ARBA00005985"/>
    </source>
</evidence>
<comment type="pathway">
    <text evidence="3">Secondary metabolite biosynthesis; terpenoid biosynthesis.</text>
</comment>
<reference evidence="12" key="1">
    <citation type="journal article" date="2021" name="Nat. Commun.">
        <title>Genetic determinants of endophytism in the Arabidopsis root mycobiome.</title>
        <authorList>
            <person name="Mesny F."/>
            <person name="Miyauchi S."/>
            <person name="Thiergart T."/>
            <person name="Pickel B."/>
            <person name="Atanasova L."/>
            <person name="Karlsson M."/>
            <person name="Huettel B."/>
            <person name="Barry K.W."/>
            <person name="Haridas S."/>
            <person name="Chen C."/>
            <person name="Bauer D."/>
            <person name="Andreopoulos W."/>
            <person name="Pangilinan J."/>
            <person name="LaButti K."/>
            <person name="Riley R."/>
            <person name="Lipzen A."/>
            <person name="Clum A."/>
            <person name="Drula E."/>
            <person name="Henrissat B."/>
            <person name="Kohler A."/>
            <person name="Grigoriev I.V."/>
            <person name="Martin F.M."/>
            <person name="Hacquard S."/>
        </authorList>
    </citation>
    <scope>NUCLEOTIDE SEQUENCE</scope>
    <source>
        <strain evidence="12">MPI-CAGE-CH-0235</strain>
    </source>
</reference>
<feature type="transmembrane region" description="Helical" evidence="11">
    <location>
        <begin position="211"/>
        <end position="228"/>
    </location>
</feature>
<comment type="caution">
    <text evidence="12">The sequence shown here is derived from an EMBL/GenBank/DDBJ whole genome shotgun (WGS) entry which is preliminary data.</text>
</comment>
<feature type="transmembrane region" description="Helical" evidence="11">
    <location>
        <begin position="184"/>
        <end position="205"/>
    </location>
</feature>
<keyword evidence="8 11" id="KW-0472">Membrane</keyword>
<dbReference type="UniPathway" id="UPA00213"/>
<evidence type="ECO:0000256" key="1">
    <source>
        <dbReference type="ARBA" id="ARBA00001946"/>
    </source>
</evidence>
<name>A0A8K0WRT5_9HYPO</name>
<keyword evidence="5 11" id="KW-0808">Transferase</keyword>
<feature type="transmembrane region" description="Helical" evidence="11">
    <location>
        <begin position="139"/>
        <end position="163"/>
    </location>
</feature>
<dbReference type="Proteomes" id="UP000813444">
    <property type="component" value="Unassembled WGS sequence"/>
</dbReference>
<evidence type="ECO:0000313" key="13">
    <source>
        <dbReference type="Proteomes" id="UP000813444"/>
    </source>
</evidence>
<dbReference type="InterPro" id="IPR000537">
    <property type="entry name" value="UbiA_prenyltransferase"/>
</dbReference>
<keyword evidence="13" id="KW-1185">Reference proteome</keyword>
<feature type="transmembrane region" description="Helical" evidence="11">
    <location>
        <begin position="112"/>
        <end position="133"/>
    </location>
</feature>
<evidence type="ECO:0000256" key="11">
    <source>
        <dbReference type="HAMAP-Rule" id="MF_03189"/>
    </source>
</evidence>
<evidence type="ECO:0000256" key="6">
    <source>
        <dbReference type="ARBA" id="ARBA00022692"/>
    </source>
</evidence>
<dbReference type="EMBL" id="JAGPNK010000006">
    <property type="protein sequence ID" value="KAH7320299.1"/>
    <property type="molecule type" value="Genomic_DNA"/>
</dbReference>
<feature type="transmembrane region" description="Helical" evidence="11">
    <location>
        <begin position="337"/>
        <end position="354"/>
    </location>
</feature>
<keyword evidence="6 11" id="KW-0812">Transmembrane</keyword>
<protein>
    <recommendedName>
        <fullName evidence="11">4-hydroxybenzoate polyprenyltransferase, mitochondrial</fullName>
        <shortName evidence="11">4-HB polyprenyltransferase</shortName>
        <ecNumber evidence="11">2.5.1.39</ecNumber>
    </recommendedName>
    <alternativeName>
        <fullName evidence="11">Para-hydroxybenzoate--polyprenyltransferase</fullName>
        <shortName evidence="11">PHB:PPT</shortName>
        <shortName evidence="11">PHB:polyprenyltransferase</shortName>
    </alternativeName>
</protein>
<dbReference type="FunFam" id="1.20.120.1780:FF:000001">
    <property type="entry name" value="4-hydroxybenzoate octaprenyltransferase"/>
    <property type="match status" value="1"/>
</dbReference>
<proteinExistence type="inferred from homology"/>
<gene>
    <name evidence="12" type="ORF">B0I35DRAFT_511707</name>
</gene>
<dbReference type="PANTHER" id="PTHR11048">
    <property type="entry name" value="PRENYLTRANSFERASES"/>
    <property type="match status" value="1"/>
</dbReference>
<feature type="transmembrane region" description="Helical" evidence="11">
    <location>
        <begin position="262"/>
        <end position="282"/>
    </location>
</feature>
<dbReference type="AlphaFoldDB" id="A0A8K0WRT5"/>
<comment type="catalytic activity">
    <reaction evidence="9 11">
        <text>an all-trans-polyprenyl diphosphate + 4-hydroxybenzoate = a 4-hydroxy-3-(all-trans-polyprenyl)benzoate + diphosphate</text>
        <dbReference type="Rhea" id="RHEA:44504"/>
        <dbReference type="Rhea" id="RHEA-COMP:9514"/>
        <dbReference type="Rhea" id="RHEA-COMP:9564"/>
        <dbReference type="ChEBI" id="CHEBI:17879"/>
        <dbReference type="ChEBI" id="CHEBI:33019"/>
        <dbReference type="ChEBI" id="CHEBI:58914"/>
        <dbReference type="ChEBI" id="CHEBI:78396"/>
        <dbReference type="EC" id="2.5.1.39"/>
    </reaction>
</comment>
<dbReference type="HAMAP" id="MF_01635">
    <property type="entry name" value="UbiA"/>
    <property type="match status" value="1"/>
</dbReference>
<dbReference type="Pfam" id="PF01040">
    <property type="entry name" value="UbiA"/>
    <property type="match status" value="1"/>
</dbReference>
<dbReference type="OrthoDB" id="18170at2759"/>
<evidence type="ECO:0000256" key="8">
    <source>
        <dbReference type="ARBA" id="ARBA00023136"/>
    </source>
</evidence>
<dbReference type="GO" id="GO:0008412">
    <property type="term" value="F:4-hydroxybenzoate polyprenyltransferase activity"/>
    <property type="evidence" value="ECO:0007669"/>
    <property type="project" value="UniProtKB-EC"/>
</dbReference>
<dbReference type="InterPro" id="IPR030470">
    <property type="entry name" value="UbiA_prenylTrfase_CS"/>
</dbReference>
<comment type="cofactor">
    <cofactor evidence="1 11">
        <name>Mg(2+)</name>
        <dbReference type="ChEBI" id="CHEBI:18420"/>
    </cofactor>
</comment>
<dbReference type="NCBIfam" id="TIGR01474">
    <property type="entry name" value="ubiA_proteo"/>
    <property type="match status" value="1"/>
</dbReference>
<accession>A0A8K0WRT5</accession>
<dbReference type="FunFam" id="1.10.357.140:FF:000003">
    <property type="entry name" value="4-hydroxybenzoate polyprenyltransferase, mitochondrial"/>
    <property type="match status" value="1"/>
</dbReference>
<comment type="similarity">
    <text evidence="4 11">Belongs to the UbiA prenyltransferase family.</text>
</comment>